<reference evidence="2 3" key="1">
    <citation type="submission" date="2021-11" db="EMBL/GenBank/DDBJ databases">
        <authorList>
            <person name="Liang Q."/>
            <person name="Mou H."/>
            <person name="Liu Z."/>
        </authorList>
    </citation>
    <scope>NUCLEOTIDE SEQUENCE [LARGE SCALE GENOMIC DNA]</scope>
    <source>
        <strain evidence="2 3">CHU3</strain>
    </source>
</reference>
<accession>A0ABT2YGF5</accession>
<evidence type="ECO:0000313" key="2">
    <source>
        <dbReference type="EMBL" id="MCV2369129.1"/>
    </source>
</evidence>
<comment type="caution">
    <text evidence="2">The sequence shown here is derived from an EMBL/GenBank/DDBJ whole genome shotgun (WGS) entry which is preliminary data.</text>
</comment>
<feature type="chain" id="PRO_5045956979" evidence="1">
    <location>
        <begin position="28"/>
        <end position="262"/>
    </location>
</feature>
<dbReference type="EMBL" id="JAJIRN010000006">
    <property type="protein sequence ID" value="MCV2369129.1"/>
    <property type="molecule type" value="Genomic_DNA"/>
</dbReference>
<keyword evidence="3" id="KW-1185">Reference proteome</keyword>
<name>A0ABT2YGF5_9BURK</name>
<dbReference type="SUPFAM" id="SSF53850">
    <property type="entry name" value="Periplasmic binding protein-like II"/>
    <property type="match status" value="1"/>
</dbReference>
<dbReference type="Proteomes" id="UP001209701">
    <property type="component" value="Unassembled WGS sequence"/>
</dbReference>
<keyword evidence="1" id="KW-0732">Signal</keyword>
<gene>
    <name evidence="2" type="ORF">LNV07_13670</name>
</gene>
<feature type="signal peptide" evidence="1">
    <location>
        <begin position="1"/>
        <end position="27"/>
    </location>
</feature>
<evidence type="ECO:0000313" key="3">
    <source>
        <dbReference type="Proteomes" id="UP001209701"/>
    </source>
</evidence>
<dbReference type="Gene3D" id="3.40.190.10">
    <property type="entry name" value="Periplasmic binding protein-like II"/>
    <property type="match status" value="2"/>
</dbReference>
<evidence type="ECO:0000256" key="1">
    <source>
        <dbReference type="SAM" id="SignalP"/>
    </source>
</evidence>
<sequence>MLSRRSLLLGFWLLCLACAGLPTAAHAEEAPALQICTGDDESFPWQLKDRPGVLMHMMRMVEQSVGGKFVITPKPWKRCLLELKSGQVDAAFKASYSAERAADGAAYPMQSGRLDVDKRLLVDSYSLFRLKGAPIEWDGTKLIATGVLGAQSGFSVVAQLKELGAKVDDGNRQAEACLQKLLRGYVVAVALQTQEGNSLLEQNPEFAARIERIQPVLVSKPYFLVFSRNYIAEHESQARLIWTQIAQVRESDAYKKLLSDFK</sequence>
<dbReference type="RefSeq" id="WP_263571725.1">
    <property type="nucleotide sequence ID" value="NZ_JAJIRN010000006.1"/>
</dbReference>
<organism evidence="2 3">
    <name type="scientific">Roseateles oligotrophus</name>
    <dbReference type="NCBI Taxonomy" id="1769250"/>
    <lineage>
        <taxon>Bacteria</taxon>
        <taxon>Pseudomonadati</taxon>
        <taxon>Pseudomonadota</taxon>
        <taxon>Betaproteobacteria</taxon>
        <taxon>Burkholderiales</taxon>
        <taxon>Sphaerotilaceae</taxon>
        <taxon>Roseateles</taxon>
    </lineage>
</organism>
<protein>
    <submittedName>
        <fullName evidence="2">Transporter substrate-binding domain-containing protein</fullName>
    </submittedName>
</protein>
<proteinExistence type="predicted"/>